<protein>
    <recommendedName>
        <fullName evidence="3">Sulfotransferase family protein</fullName>
    </recommendedName>
</protein>
<dbReference type="Gene3D" id="3.40.50.300">
    <property type="entry name" value="P-loop containing nucleotide triphosphate hydrolases"/>
    <property type="match status" value="1"/>
</dbReference>
<sequence>MSATQYNDLLLHVGYPKAGSTSLQRRLFTNPSSGFCSPWGQQAPILIEHVRVTDTFVFDEAVDELRATYDEEIKEARSKNLTPVLSFEHLLVDPMGGQVDRREGIRRMSTLFPGAKVLLIIREQKSIILSAYLEHLRRGFATKLDRFLGIDKRREPGFGCTCPLDLFLYDRLISHMFEHFGKENVLVLPLEQLGSSAFLEQIYSFVGQPFHEDAVKRMQSKQRQARKSDFVFLRPLNRIGMSRYMTRDRDSLLRKAAYGLNLALNPLTPATLYNRNRRLMKQRIAGHVGDYFEDSNRRTSELTGIDLASLGYPVGKLPTSKTRSKNNDPKT</sequence>
<dbReference type="STRING" id="1173584.SAMN05444851_3249"/>
<keyword evidence="2" id="KW-1185">Reference proteome</keyword>
<dbReference type="EMBL" id="FOJB01000003">
    <property type="protein sequence ID" value="SEW37183.1"/>
    <property type="molecule type" value="Genomic_DNA"/>
</dbReference>
<evidence type="ECO:0000313" key="1">
    <source>
        <dbReference type="EMBL" id="SEW37183.1"/>
    </source>
</evidence>
<name>A0A1I0R9B1_9RHOB</name>
<dbReference type="Proteomes" id="UP000199650">
    <property type="component" value="Unassembled WGS sequence"/>
</dbReference>
<dbReference type="InterPro" id="IPR027417">
    <property type="entry name" value="P-loop_NTPase"/>
</dbReference>
<accession>A0A1I0R9B1</accession>
<dbReference type="SUPFAM" id="SSF52540">
    <property type="entry name" value="P-loop containing nucleoside triphosphate hydrolases"/>
    <property type="match status" value="1"/>
</dbReference>
<organism evidence="1 2">
    <name type="scientific">Aliiroseovarius sediminilitoris</name>
    <dbReference type="NCBI Taxonomy" id="1173584"/>
    <lineage>
        <taxon>Bacteria</taxon>
        <taxon>Pseudomonadati</taxon>
        <taxon>Pseudomonadota</taxon>
        <taxon>Alphaproteobacteria</taxon>
        <taxon>Rhodobacterales</taxon>
        <taxon>Paracoccaceae</taxon>
        <taxon>Aliiroseovarius</taxon>
    </lineage>
</organism>
<gene>
    <name evidence="1" type="ORF">SAMN05444851_3249</name>
</gene>
<reference evidence="1 2" key="1">
    <citation type="submission" date="2016-10" db="EMBL/GenBank/DDBJ databases">
        <authorList>
            <person name="de Groot N.N."/>
        </authorList>
    </citation>
    <scope>NUCLEOTIDE SEQUENCE [LARGE SCALE GENOMIC DNA]</scope>
    <source>
        <strain evidence="1 2">DSM 29439</strain>
    </source>
</reference>
<dbReference type="AlphaFoldDB" id="A0A1I0R9B1"/>
<dbReference type="RefSeq" id="WP_091433284.1">
    <property type="nucleotide sequence ID" value="NZ_FOJB01000003.1"/>
</dbReference>
<evidence type="ECO:0008006" key="3">
    <source>
        <dbReference type="Google" id="ProtNLM"/>
    </source>
</evidence>
<proteinExistence type="predicted"/>
<evidence type="ECO:0000313" key="2">
    <source>
        <dbReference type="Proteomes" id="UP000199650"/>
    </source>
</evidence>
<dbReference type="OrthoDB" id="7540582at2"/>